<sequence length="394" mass="43714">MPPASQTRLFNPLLENPLHGGNGGSESSSEGSRMLIDNVSPQQTLKSILRSPDALPSNHHTTAINTNNVTMADKDINTFIPTLPMKLIPAFLLVDGQVEQLPGVVPVLPLVSGLSRPLSSPSRPNLENITRLNLRSLMLSKGIIASPAAAIPPVQAVPQAQELIPPKPLYTLQPPLPFCNILPAPTFPNNQITIQVAQPPVLQNIGLNNRIRELEHIPPEGECVVDSGQLGTAPASENHINTENVGSMSVPQSAPKQPHKRVGHTPGPFANPQKKTPARGTHRFSPYDKGKRRQTPKIDKLKVVKWKNSLTRLWYLLERGGYNEKNHQILMSLLSEMKENRSQVTLEWLNETKVAEYLAKFKREESIFDCEPLVRKMAGRILQFWSRKFRIPLS</sequence>
<organism evidence="2 3">
    <name type="scientific">Amanita muscaria (strain Koide BX008)</name>
    <dbReference type="NCBI Taxonomy" id="946122"/>
    <lineage>
        <taxon>Eukaryota</taxon>
        <taxon>Fungi</taxon>
        <taxon>Dikarya</taxon>
        <taxon>Basidiomycota</taxon>
        <taxon>Agaricomycotina</taxon>
        <taxon>Agaricomycetes</taxon>
        <taxon>Agaricomycetidae</taxon>
        <taxon>Agaricales</taxon>
        <taxon>Pluteineae</taxon>
        <taxon>Amanitaceae</taxon>
        <taxon>Amanita</taxon>
    </lineage>
</organism>
<accession>A0A0C2SXL6</accession>
<dbReference type="EMBL" id="KN818229">
    <property type="protein sequence ID" value="KIL68255.1"/>
    <property type="molecule type" value="Genomic_DNA"/>
</dbReference>
<keyword evidence="3" id="KW-1185">Reference proteome</keyword>
<name>A0A0C2SXL6_AMAMK</name>
<dbReference type="Proteomes" id="UP000054549">
    <property type="component" value="Unassembled WGS sequence"/>
</dbReference>
<dbReference type="InParanoid" id="A0A0C2SXL6"/>
<evidence type="ECO:0000313" key="2">
    <source>
        <dbReference type="EMBL" id="KIL68255.1"/>
    </source>
</evidence>
<reference evidence="2 3" key="1">
    <citation type="submission" date="2014-04" db="EMBL/GenBank/DDBJ databases">
        <title>Evolutionary Origins and Diversification of the Mycorrhizal Mutualists.</title>
        <authorList>
            <consortium name="DOE Joint Genome Institute"/>
            <consortium name="Mycorrhizal Genomics Consortium"/>
            <person name="Kohler A."/>
            <person name="Kuo A."/>
            <person name="Nagy L.G."/>
            <person name="Floudas D."/>
            <person name="Copeland A."/>
            <person name="Barry K.W."/>
            <person name="Cichocki N."/>
            <person name="Veneault-Fourrey C."/>
            <person name="LaButti K."/>
            <person name="Lindquist E.A."/>
            <person name="Lipzen A."/>
            <person name="Lundell T."/>
            <person name="Morin E."/>
            <person name="Murat C."/>
            <person name="Riley R."/>
            <person name="Ohm R."/>
            <person name="Sun H."/>
            <person name="Tunlid A."/>
            <person name="Henrissat B."/>
            <person name="Grigoriev I.V."/>
            <person name="Hibbett D.S."/>
            <person name="Martin F."/>
        </authorList>
    </citation>
    <scope>NUCLEOTIDE SEQUENCE [LARGE SCALE GENOMIC DNA]</scope>
    <source>
        <strain evidence="2 3">Koide BX008</strain>
    </source>
</reference>
<feature type="region of interest" description="Disordered" evidence="1">
    <location>
        <begin position="1"/>
        <end position="32"/>
    </location>
</feature>
<dbReference type="HOGENOM" id="CLU_700132_0_0_1"/>
<dbReference type="AlphaFoldDB" id="A0A0C2SXL6"/>
<evidence type="ECO:0000256" key="1">
    <source>
        <dbReference type="SAM" id="MobiDB-lite"/>
    </source>
</evidence>
<evidence type="ECO:0000313" key="3">
    <source>
        <dbReference type="Proteomes" id="UP000054549"/>
    </source>
</evidence>
<proteinExistence type="predicted"/>
<feature type="region of interest" description="Disordered" evidence="1">
    <location>
        <begin position="243"/>
        <end position="294"/>
    </location>
</feature>
<protein>
    <submittedName>
        <fullName evidence="2">Uncharacterized protein</fullName>
    </submittedName>
</protein>
<gene>
    <name evidence="2" type="ORF">M378DRAFT_22346</name>
</gene>
<feature type="compositionally biased region" description="Polar residues" evidence="1">
    <location>
        <begin position="243"/>
        <end position="255"/>
    </location>
</feature>